<feature type="region of interest" description="Disordered" evidence="1">
    <location>
        <begin position="413"/>
        <end position="434"/>
    </location>
</feature>
<organism evidence="2 3">
    <name type="scientific">Puccinia coronata f. sp. avenae</name>
    <dbReference type="NCBI Taxonomy" id="200324"/>
    <lineage>
        <taxon>Eukaryota</taxon>
        <taxon>Fungi</taxon>
        <taxon>Dikarya</taxon>
        <taxon>Basidiomycota</taxon>
        <taxon>Pucciniomycotina</taxon>
        <taxon>Pucciniomycetes</taxon>
        <taxon>Pucciniales</taxon>
        <taxon>Pucciniaceae</taxon>
        <taxon>Puccinia</taxon>
    </lineage>
</organism>
<evidence type="ECO:0008006" key="4">
    <source>
        <dbReference type="Google" id="ProtNLM"/>
    </source>
</evidence>
<proteinExistence type="predicted"/>
<dbReference type="EMBL" id="PGCI01000030">
    <property type="protein sequence ID" value="PLW47588.1"/>
    <property type="molecule type" value="Genomic_DNA"/>
</dbReference>
<comment type="caution">
    <text evidence="2">The sequence shown here is derived from an EMBL/GenBank/DDBJ whole genome shotgun (WGS) entry which is preliminary data.</text>
</comment>
<evidence type="ECO:0000256" key="1">
    <source>
        <dbReference type="SAM" id="MobiDB-lite"/>
    </source>
</evidence>
<reference evidence="2 3" key="1">
    <citation type="submission" date="2017-11" db="EMBL/GenBank/DDBJ databases">
        <title>De novo assembly and phasing of dikaryotic genomes from two isolates of Puccinia coronata f. sp. avenae, the causal agent of oat crown rust.</title>
        <authorList>
            <person name="Miller M.E."/>
            <person name="Zhang Y."/>
            <person name="Omidvar V."/>
            <person name="Sperschneider J."/>
            <person name="Schwessinger B."/>
            <person name="Raley C."/>
            <person name="Palmer J.M."/>
            <person name="Garnica D."/>
            <person name="Upadhyaya N."/>
            <person name="Rathjen J."/>
            <person name="Taylor J.M."/>
            <person name="Park R.F."/>
            <person name="Dodds P.N."/>
            <person name="Hirsch C.D."/>
            <person name="Kianian S.F."/>
            <person name="Figueroa M."/>
        </authorList>
    </citation>
    <scope>NUCLEOTIDE SEQUENCE [LARGE SCALE GENOMIC DNA]</scope>
    <source>
        <strain evidence="2">12SD80</strain>
    </source>
</reference>
<gene>
    <name evidence="2" type="ORF">PCASD_08184</name>
</gene>
<accession>A0A2N5VC65</accession>
<evidence type="ECO:0000313" key="2">
    <source>
        <dbReference type="EMBL" id="PLW47588.1"/>
    </source>
</evidence>
<sequence length="523" mass="59118">MARGDGGVSSLLGGLNVDNLDRDQTILAHAQSIANLETRAHRSNKIIRQNDANIKELQQILVYASDINKLKVQHPKDLEQMRNSIDATLGPVLMRLSQLEHRPAPAQSYPEPPFFSHVYFSGELAETHRFCCFVRDTFARLPGHFSSERQKILWIAAYFRSASGNLGDPCHSYTWWRGLLSINAHEQHLPVKNASSALAFVIEELYDAEVFLSHLEDIFSNHKEDEEARRALLSLKQGNRSIAEFNIHFNTLLYSVELSEALKCEVYEGAINHRIVELGINRGGWSELTLLRDKQAMAVKLANDVNRVTFLQQRRQQPPPARVEYRSTPAVSNNQKSTPAPMDLDTMLADMGFSFPNWRKECTDCALCFRCCKPFDVAHREARGCHLPEDQWLKKDDFLRIWKSWGGALREDRHATPMGCPPTDKGKKRESISEVDDICQAPKQRSVLGPSNPTSSSAPILDSSEAYAAPMLEEPLSIGELFFNRAMSELVFDDWDVTQFIEGRLLIPLVLGEDFVSMVLIAK</sequence>
<name>A0A2N5VC65_9BASI</name>
<feature type="region of interest" description="Disordered" evidence="1">
    <location>
        <begin position="316"/>
        <end position="341"/>
    </location>
</feature>
<evidence type="ECO:0000313" key="3">
    <source>
        <dbReference type="Proteomes" id="UP000235392"/>
    </source>
</evidence>
<dbReference type="Proteomes" id="UP000235392">
    <property type="component" value="Unassembled WGS sequence"/>
</dbReference>
<dbReference type="AlphaFoldDB" id="A0A2N5VC65"/>
<protein>
    <recommendedName>
        <fullName evidence="4">Retrotransposon gag domain-containing protein</fullName>
    </recommendedName>
</protein>
<feature type="compositionally biased region" description="Polar residues" evidence="1">
    <location>
        <begin position="329"/>
        <end position="338"/>
    </location>
</feature>